<comment type="caution">
    <text evidence="1">The sequence shown here is derived from an EMBL/GenBank/DDBJ whole genome shotgun (WGS) entry which is preliminary data.</text>
</comment>
<dbReference type="AlphaFoldDB" id="A0A2R7Y799"/>
<name>A0A2R7Y799_9CREN</name>
<evidence type="ECO:0000313" key="2">
    <source>
        <dbReference type="Proteomes" id="UP000244093"/>
    </source>
</evidence>
<dbReference type="InterPro" id="IPR021799">
    <property type="entry name" value="PIN-like_prokaryotic"/>
</dbReference>
<protein>
    <recommendedName>
        <fullName evidence="3">PIN domain-containing protein</fullName>
    </recommendedName>
</protein>
<dbReference type="Proteomes" id="UP000244093">
    <property type="component" value="Unassembled WGS sequence"/>
</dbReference>
<gene>
    <name evidence="1" type="ORF">B7O98_04635</name>
</gene>
<proteinExistence type="predicted"/>
<sequence length="122" mass="13769">MRKRQESGRGKEELLVVSNSSVIIAFVKICRLDILEKLFRKILIPEAVWKEITVENKPGSEKIVRADFIDVGKAGNKRLVALLEEFVNTDEAEAIVLALKRNADLLLVDDRDTRNLAKKLGL</sequence>
<dbReference type="EMBL" id="NBVN01000003">
    <property type="protein sequence ID" value="PUA32742.1"/>
    <property type="molecule type" value="Genomic_DNA"/>
</dbReference>
<evidence type="ECO:0000313" key="1">
    <source>
        <dbReference type="EMBL" id="PUA32742.1"/>
    </source>
</evidence>
<dbReference type="PANTHER" id="PTHR39550:SF1">
    <property type="entry name" value="SLL0658 PROTEIN"/>
    <property type="match status" value="1"/>
</dbReference>
<reference evidence="1 2" key="1">
    <citation type="journal article" date="2018" name="Syst. Appl. Microbiol.">
        <title>A new symbiotic nanoarchaeote (Candidatus Nanoclepta minutus) and its host (Zestosphaera tikiterensis gen. nov., sp. nov.) from a New Zealand hot spring.</title>
        <authorList>
            <person name="St John E."/>
            <person name="Liu Y."/>
            <person name="Podar M."/>
            <person name="Stott M.B."/>
            <person name="Meneghin J."/>
            <person name="Chen Z."/>
            <person name="Lagutin K."/>
            <person name="Mitchell K."/>
            <person name="Reysenbach A.L."/>
        </authorList>
    </citation>
    <scope>NUCLEOTIDE SEQUENCE [LARGE SCALE GENOMIC DNA]</scope>
    <source>
        <strain evidence="1">NZ3</strain>
    </source>
</reference>
<dbReference type="PANTHER" id="PTHR39550">
    <property type="entry name" value="SLL0658 PROTEIN"/>
    <property type="match status" value="1"/>
</dbReference>
<organism evidence="1 2">
    <name type="scientific">Zestosphaera tikiterensis</name>
    <dbReference type="NCBI Taxonomy" id="1973259"/>
    <lineage>
        <taxon>Archaea</taxon>
        <taxon>Thermoproteota</taxon>
        <taxon>Thermoprotei</taxon>
        <taxon>Desulfurococcales</taxon>
        <taxon>Desulfurococcaceae</taxon>
        <taxon>Zestosphaera</taxon>
    </lineage>
</organism>
<accession>A0A2R7Y799</accession>
<dbReference type="Pfam" id="PF11848">
    <property type="entry name" value="DUF3368"/>
    <property type="match status" value="1"/>
</dbReference>
<evidence type="ECO:0008006" key="3">
    <source>
        <dbReference type="Google" id="ProtNLM"/>
    </source>
</evidence>